<dbReference type="PROSITE" id="PS50110">
    <property type="entry name" value="RESPONSE_REGULATORY"/>
    <property type="match status" value="1"/>
</dbReference>
<reference evidence="4" key="1">
    <citation type="submission" date="2019-07" db="EMBL/GenBank/DDBJ databases">
        <title>Complete Genome Sequences of Vibrion rotiferianus strain AM7.</title>
        <authorList>
            <person name="Miyazaki K."/>
            <person name="Wiseschart A."/>
            <person name="Pootanakit K."/>
            <person name="Ishimori K."/>
            <person name="Kitahara K."/>
        </authorList>
    </citation>
    <scope>NUCLEOTIDE SEQUENCE [LARGE SCALE GENOMIC DNA]</scope>
    <source>
        <strain evidence="4">AM7</strain>
    </source>
</reference>
<dbReference type="PANTHER" id="PTHR43228">
    <property type="entry name" value="TWO-COMPONENT RESPONSE REGULATOR"/>
    <property type="match status" value="1"/>
</dbReference>
<feature type="domain" description="Response regulatory" evidence="2">
    <location>
        <begin position="8"/>
        <end position="129"/>
    </location>
</feature>
<dbReference type="SMART" id="SM00448">
    <property type="entry name" value="REC"/>
    <property type="match status" value="1"/>
</dbReference>
<dbReference type="InterPro" id="IPR052048">
    <property type="entry name" value="ST_Response_Regulator"/>
</dbReference>
<evidence type="ECO:0000256" key="1">
    <source>
        <dbReference type="PROSITE-ProRule" id="PRU00169"/>
    </source>
</evidence>
<dbReference type="SUPFAM" id="SSF52172">
    <property type="entry name" value="CheY-like"/>
    <property type="match status" value="1"/>
</dbReference>
<dbReference type="GO" id="GO:0000160">
    <property type="term" value="P:phosphorelay signal transduction system"/>
    <property type="evidence" value="ECO:0007669"/>
    <property type="project" value="InterPro"/>
</dbReference>
<keyword evidence="1" id="KW-0597">Phosphoprotein</keyword>
<sequence length="447" mass="50602">MDILAQSRYLIIDDSSVIQSATRALLIKLGVPNNNVISAANAQNAIAACRSHRFDILLIDHDLGAGSNGLQLLEFLRQKELIKASTLVFVVTGNDTQDIFFGYSHFEPDGYLIKPIRADDIIKRVSLALSRQQFFATLEQTYLKQDLNAVKPLFAQAPDPATLKDAIIYMSNVLIKHQQLDQAHAMLNGLLQIHDYLPAKIKVIEVYFAQKRYEEALTSIEALIDANPRNIKLLQLKVKICLCANKMEETQKLINQVLSVNSTNIEMTTTMVWLQLFNRNTAEANTHLRSLARLMPYSIWDSAGKRALILWSDYQSLTGKELAIWRPDSAWQRLTNVEKNLPLTKPLQNLCRSLQLLQLNQPETAKELIWSLSHSDFLDSDIEAHFLLAICYQAIGMQEELEQVRIQTKSYLNNDDSGLALLQRLTFEQLDNFDLPPLIETSQVAVG</sequence>
<organism evidence="3 4">
    <name type="scientific">Vibrio rotiferianus</name>
    <dbReference type="NCBI Taxonomy" id="190895"/>
    <lineage>
        <taxon>Bacteria</taxon>
        <taxon>Pseudomonadati</taxon>
        <taxon>Pseudomonadota</taxon>
        <taxon>Gammaproteobacteria</taxon>
        <taxon>Vibrionales</taxon>
        <taxon>Vibrionaceae</taxon>
        <taxon>Vibrio</taxon>
    </lineage>
</organism>
<evidence type="ECO:0000313" key="4">
    <source>
        <dbReference type="Proteomes" id="UP000315115"/>
    </source>
</evidence>
<gene>
    <name evidence="3" type="ORF">VroAM7_20340</name>
</gene>
<protein>
    <submittedName>
        <fullName evidence="3">Response regulator</fullName>
    </submittedName>
</protein>
<dbReference type="PANTHER" id="PTHR43228:SF1">
    <property type="entry name" value="TWO-COMPONENT RESPONSE REGULATOR ARR22"/>
    <property type="match status" value="1"/>
</dbReference>
<name>A0A510I7C7_9VIBR</name>
<evidence type="ECO:0000313" key="3">
    <source>
        <dbReference type="EMBL" id="BBL89381.1"/>
    </source>
</evidence>
<dbReference type="Proteomes" id="UP000315115">
    <property type="component" value="Chromosome 1"/>
</dbReference>
<dbReference type="RefSeq" id="WP_143692746.1">
    <property type="nucleotide sequence ID" value="NZ_AP019798.1"/>
</dbReference>
<feature type="modified residue" description="4-aspartylphosphate" evidence="1">
    <location>
        <position position="60"/>
    </location>
</feature>
<dbReference type="InterPro" id="IPR011006">
    <property type="entry name" value="CheY-like_superfamily"/>
</dbReference>
<dbReference type="Pfam" id="PF00072">
    <property type="entry name" value="Response_reg"/>
    <property type="match status" value="1"/>
</dbReference>
<dbReference type="EMBL" id="AP019798">
    <property type="protein sequence ID" value="BBL89381.1"/>
    <property type="molecule type" value="Genomic_DNA"/>
</dbReference>
<proteinExistence type="predicted"/>
<dbReference type="Gene3D" id="1.25.40.10">
    <property type="entry name" value="Tetratricopeptide repeat domain"/>
    <property type="match status" value="1"/>
</dbReference>
<dbReference type="AlphaFoldDB" id="A0A510I7C7"/>
<dbReference type="InterPro" id="IPR001789">
    <property type="entry name" value="Sig_transdc_resp-reg_receiver"/>
</dbReference>
<dbReference type="SUPFAM" id="SSF48452">
    <property type="entry name" value="TPR-like"/>
    <property type="match status" value="1"/>
</dbReference>
<dbReference type="Gene3D" id="3.40.50.2300">
    <property type="match status" value="1"/>
</dbReference>
<evidence type="ECO:0000259" key="2">
    <source>
        <dbReference type="PROSITE" id="PS50110"/>
    </source>
</evidence>
<dbReference type="InterPro" id="IPR011990">
    <property type="entry name" value="TPR-like_helical_dom_sf"/>
</dbReference>
<accession>A0A510I7C7</accession>